<evidence type="ECO:0000256" key="2">
    <source>
        <dbReference type="ARBA" id="ARBA00023012"/>
    </source>
</evidence>
<keyword evidence="1 6" id="KW-0597">Phosphoprotein</keyword>
<accession>A0A2M8AQT4</accession>
<keyword evidence="5" id="KW-0804">Transcription</keyword>
<proteinExistence type="predicted"/>
<dbReference type="PROSITE" id="PS50110">
    <property type="entry name" value="RESPONSE_REGULATORY"/>
    <property type="match status" value="1"/>
</dbReference>
<evidence type="ECO:0000256" key="6">
    <source>
        <dbReference type="PROSITE-ProRule" id="PRU00169"/>
    </source>
</evidence>
<keyword evidence="4" id="KW-0238">DNA-binding</keyword>
<dbReference type="SUPFAM" id="SSF52172">
    <property type="entry name" value="CheY-like"/>
    <property type="match status" value="1"/>
</dbReference>
<dbReference type="SMART" id="SM00448">
    <property type="entry name" value="REC"/>
    <property type="match status" value="1"/>
</dbReference>
<dbReference type="InterPro" id="IPR011006">
    <property type="entry name" value="CheY-like_superfamily"/>
</dbReference>
<dbReference type="Gene3D" id="3.40.50.2300">
    <property type="match status" value="1"/>
</dbReference>
<evidence type="ECO:0000256" key="1">
    <source>
        <dbReference type="ARBA" id="ARBA00022553"/>
    </source>
</evidence>
<feature type="modified residue" description="4-aspartylphosphate" evidence="6">
    <location>
        <position position="83"/>
    </location>
</feature>
<organism evidence="8 9">
    <name type="scientific">Candidatus Desantisbacteria bacterium CG_4_9_14_3_um_filter_40_11</name>
    <dbReference type="NCBI Taxonomy" id="1974546"/>
    <lineage>
        <taxon>Bacteria</taxon>
        <taxon>Candidatus Desantisiibacteriota</taxon>
    </lineage>
</organism>
<dbReference type="FunFam" id="3.40.50.2300:FF:000001">
    <property type="entry name" value="DNA-binding response regulator PhoB"/>
    <property type="match status" value="1"/>
</dbReference>
<evidence type="ECO:0000256" key="4">
    <source>
        <dbReference type="ARBA" id="ARBA00023125"/>
    </source>
</evidence>
<evidence type="ECO:0000259" key="7">
    <source>
        <dbReference type="PROSITE" id="PS50110"/>
    </source>
</evidence>
<dbReference type="InterPro" id="IPR001789">
    <property type="entry name" value="Sig_transdc_resp-reg_receiver"/>
</dbReference>
<comment type="caution">
    <text evidence="8">The sequence shown here is derived from an EMBL/GenBank/DDBJ whole genome shotgun (WGS) entry which is preliminary data.</text>
</comment>
<evidence type="ECO:0000256" key="3">
    <source>
        <dbReference type="ARBA" id="ARBA00023015"/>
    </source>
</evidence>
<dbReference type="AlphaFoldDB" id="A0A2M8AQT4"/>
<protein>
    <recommendedName>
        <fullName evidence="7">Response regulatory domain-containing protein</fullName>
    </recommendedName>
</protein>
<dbReference type="PANTHER" id="PTHR43547:SF2">
    <property type="entry name" value="HYBRID SIGNAL TRANSDUCTION HISTIDINE KINASE C"/>
    <property type="match status" value="1"/>
</dbReference>
<feature type="domain" description="Response regulatory" evidence="7">
    <location>
        <begin position="34"/>
        <end position="151"/>
    </location>
</feature>
<evidence type="ECO:0000256" key="5">
    <source>
        <dbReference type="ARBA" id="ARBA00023163"/>
    </source>
</evidence>
<sequence>MKRGCAKGTTEVWNFGTFIHAGKNDKEDILMDKKILVVDDELNIVKALVFTLKKQGYTTFEAMDGEATLDMVKKVSPDLILLDVMIPKMDGYEVCRKIKGNPETKHIHIIMLTATRTMEADSITGFECGADGYILKPFSPMEIVLQIKKILE</sequence>
<reference evidence="9" key="1">
    <citation type="submission" date="2017-09" db="EMBL/GenBank/DDBJ databases">
        <title>Depth-based differentiation of microbial function through sediment-hosted aquifers and enrichment of novel symbionts in the deep terrestrial subsurface.</title>
        <authorList>
            <person name="Probst A.J."/>
            <person name="Ladd B."/>
            <person name="Jarett J.K."/>
            <person name="Geller-Mcgrath D.E."/>
            <person name="Sieber C.M.K."/>
            <person name="Emerson J.B."/>
            <person name="Anantharaman K."/>
            <person name="Thomas B.C."/>
            <person name="Malmstrom R."/>
            <person name="Stieglmeier M."/>
            <person name="Klingl A."/>
            <person name="Woyke T."/>
            <person name="Ryan C.M."/>
            <person name="Banfield J.F."/>
        </authorList>
    </citation>
    <scope>NUCLEOTIDE SEQUENCE [LARGE SCALE GENOMIC DNA]</scope>
</reference>
<name>A0A2M8AQT4_9BACT</name>
<dbReference type="GO" id="GO:0000155">
    <property type="term" value="F:phosphorelay sensor kinase activity"/>
    <property type="evidence" value="ECO:0007669"/>
    <property type="project" value="TreeGrafter"/>
</dbReference>
<keyword evidence="3" id="KW-0805">Transcription regulation</keyword>
<dbReference type="GO" id="GO:0003677">
    <property type="term" value="F:DNA binding"/>
    <property type="evidence" value="ECO:0007669"/>
    <property type="project" value="UniProtKB-KW"/>
</dbReference>
<dbReference type="EMBL" id="PFUI01000287">
    <property type="protein sequence ID" value="PJB27875.1"/>
    <property type="molecule type" value="Genomic_DNA"/>
</dbReference>
<gene>
    <name evidence="8" type="ORF">CO110_11030</name>
</gene>
<dbReference type="Proteomes" id="UP000231366">
    <property type="component" value="Unassembled WGS sequence"/>
</dbReference>
<keyword evidence="2" id="KW-0902">Two-component regulatory system</keyword>
<evidence type="ECO:0000313" key="8">
    <source>
        <dbReference type="EMBL" id="PJB27875.1"/>
    </source>
</evidence>
<dbReference type="Pfam" id="PF00072">
    <property type="entry name" value="Response_reg"/>
    <property type="match status" value="1"/>
</dbReference>
<dbReference type="PANTHER" id="PTHR43547">
    <property type="entry name" value="TWO-COMPONENT HISTIDINE KINASE"/>
    <property type="match status" value="1"/>
</dbReference>
<evidence type="ECO:0000313" key="9">
    <source>
        <dbReference type="Proteomes" id="UP000231366"/>
    </source>
</evidence>